<dbReference type="VEuPathDB" id="FungiDB:CCM_07455"/>
<evidence type="ECO:0000259" key="2">
    <source>
        <dbReference type="PROSITE" id="PS51910"/>
    </source>
</evidence>
<evidence type="ECO:0000313" key="3">
    <source>
        <dbReference type="EMBL" id="ATY67196.1"/>
    </source>
</evidence>
<reference evidence="3 4" key="1">
    <citation type="journal article" date="2017" name="BMC Genomics">
        <title>Chromosome level assembly and secondary metabolite potential of the parasitic fungus Cordyceps militaris.</title>
        <authorList>
            <person name="Kramer G.J."/>
            <person name="Nodwell J.R."/>
        </authorList>
    </citation>
    <scope>NUCLEOTIDE SEQUENCE [LARGE SCALE GENOMIC DNA]</scope>
    <source>
        <strain evidence="3 4">ATCC 34164</strain>
    </source>
</reference>
<dbReference type="OrthoDB" id="3012298at2759"/>
<accession>A0A2H4SVR4</accession>
<proteinExistence type="predicted"/>
<keyword evidence="1" id="KW-0732">Signal</keyword>
<dbReference type="InterPro" id="IPR001223">
    <property type="entry name" value="Glyco_hydro18_cat"/>
</dbReference>
<feature type="signal peptide" evidence="1">
    <location>
        <begin position="1"/>
        <end position="18"/>
    </location>
</feature>
<feature type="domain" description="GH18" evidence="2">
    <location>
        <begin position="41"/>
        <end position="320"/>
    </location>
</feature>
<dbReference type="EMBL" id="CP023328">
    <property type="protein sequence ID" value="ATY67196.1"/>
    <property type="molecule type" value="Genomic_DNA"/>
</dbReference>
<sequence length="365" mass="39742">MRWSLLSVVSLLAPLLRANPISNVQAGAKASATPTTTPGLPRLIVYFQTTHDQAGNPISMLPLINEKGIALTHLIVCSLHINRDAEIHLNDYPPGDPHFYTLWNETTHMKKAGVKVMGMIGGAAPGSFDSSTLDGDAVTFEEYYTQVRDVINTFGLQGMDLDVEQPMSQSGISRLISRLRKDFGRGFIITLAPVASALRNGGNLSGFNYKSLESSNGRDISFYNGQFYSGFGTMARTDDYVKIVSNGFTVSKVVAGQLTSSDNGYGYVPYSQLNATIISLRDKYGQIGGVMGWEYFNSQPGGTSEPWEWAQVVTEILRPNSIPDLRITMGDADHLTAVYDRTVGDASPNARPGSRAIDYYAMVNA</sequence>
<dbReference type="SUPFAM" id="SSF51445">
    <property type="entry name" value="(Trans)glycosidases"/>
    <property type="match status" value="1"/>
</dbReference>
<dbReference type="Gene3D" id="3.20.20.80">
    <property type="entry name" value="Glycosidases"/>
    <property type="match status" value="1"/>
</dbReference>
<organism evidence="3 4">
    <name type="scientific">Cordyceps militaris</name>
    <name type="common">Caterpillar fungus</name>
    <name type="synonym">Clavaria militaris</name>
    <dbReference type="NCBI Taxonomy" id="73501"/>
    <lineage>
        <taxon>Eukaryota</taxon>
        <taxon>Fungi</taxon>
        <taxon>Dikarya</taxon>
        <taxon>Ascomycota</taxon>
        <taxon>Pezizomycotina</taxon>
        <taxon>Sordariomycetes</taxon>
        <taxon>Hypocreomycetidae</taxon>
        <taxon>Hypocreales</taxon>
        <taxon>Cordycipitaceae</taxon>
        <taxon>Cordyceps</taxon>
    </lineage>
</organism>
<dbReference type="PROSITE" id="PS51910">
    <property type="entry name" value="GH18_2"/>
    <property type="match status" value="1"/>
</dbReference>
<protein>
    <submittedName>
        <fullName evidence="3">Coagulation factor 5 8 type domain</fullName>
    </submittedName>
</protein>
<evidence type="ECO:0000256" key="1">
    <source>
        <dbReference type="SAM" id="SignalP"/>
    </source>
</evidence>
<dbReference type="VEuPathDB" id="FungiDB:A9K55_000147"/>
<name>A0A2H4SVR4_CORMI</name>
<dbReference type="AlphaFoldDB" id="A0A2H4SVR4"/>
<dbReference type="Pfam" id="PF00704">
    <property type="entry name" value="Glyco_hydro_18"/>
    <property type="match status" value="1"/>
</dbReference>
<evidence type="ECO:0000313" key="4">
    <source>
        <dbReference type="Proteomes" id="UP000323067"/>
    </source>
</evidence>
<dbReference type="GO" id="GO:0005975">
    <property type="term" value="P:carbohydrate metabolic process"/>
    <property type="evidence" value="ECO:0007669"/>
    <property type="project" value="InterPro"/>
</dbReference>
<gene>
    <name evidence="3" type="ORF">A9K55_000147</name>
</gene>
<feature type="chain" id="PRO_5014126018" evidence="1">
    <location>
        <begin position="19"/>
        <end position="365"/>
    </location>
</feature>
<dbReference type="InterPro" id="IPR017853">
    <property type="entry name" value="GH"/>
</dbReference>
<dbReference type="Proteomes" id="UP000323067">
    <property type="component" value="Chromosome i"/>
</dbReference>